<proteinExistence type="predicted"/>
<dbReference type="GO" id="GO:0016989">
    <property type="term" value="F:sigma factor antagonist activity"/>
    <property type="evidence" value="ECO:0007669"/>
    <property type="project" value="TreeGrafter"/>
</dbReference>
<evidence type="ECO:0000259" key="3">
    <source>
        <dbReference type="Pfam" id="PF16344"/>
    </source>
</evidence>
<dbReference type="Gene3D" id="3.55.50.30">
    <property type="match status" value="1"/>
</dbReference>
<comment type="caution">
    <text evidence="4">The sequence shown here is derived from an EMBL/GenBank/DDBJ whole genome shotgun (WGS) entry which is preliminary data.</text>
</comment>
<protein>
    <submittedName>
        <fullName evidence="4">FecR domain-containing protein</fullName>
    </submittedName>
</protein>
<dbReference type="Proteomes" id="UP001139521">
    <property type="component" value="Unassembled WGS sequence"/>
</dbReference>
<keyword evidence="1" id="KW-0812">Transmembrane</keyword>
<dbReference type="InterPro" id="IPR006860">
    <property type="entry name" value="FecR"/>
</dbReference>
<keyword evidence="5" id="KW-1185">Reference proteome</keyword>
<dbReference type="InterPro" id="IPR032508">
    <property type="entry name" value="FecR_C"/>
</dbReference>
<organism evidence="4 5">
    <name type="scientific">Zunongwangia pacifica</name>
    <dbReference type="NCBI Taxonomy" id="2911062"/>
    <lineage>
        <taxon>Bacteria</taxon>
        <taxon>Pseudomonadati</taxon>
        <taxon>Bacteroidota</taxon>
        <taxon>Flavobacteriia</taxon>
        <taxon>Flavobacteriales</taxon>
        <taxon>Flavobacteriaceae</taxon>
        <taxon>Zunongwangia</taxon>
    </lineage>
</organism>
<dbReference type="RefSeq" id="WP_249603062.1">
    <property type="nucleotide sequence ID" value="NZ_JAKHSK010000038.1"/>
</dbReference>
<keyword evidence="1" id="KW-1133">Transmembrane helix</keyword>
<feature type="domain" description="FecR protein" evidence="2">
    <location>
        <begin position="102"/>
        <end position="191"/>
    </location>
</feature>
<evidence type="ECO:0000313" key="5">
    <source>
        <dbReference type="Proteomes" id="UP001139521"/>
    </source>
</evidence>
<dbReference type="AlphaFoldDB" id="A0A9X1ZXI3"/>
<dbReference type="EMBL" id="JAKHSK010000038">
    <property type="protein sequence ID" value="MCL6220363.1"/>
    <property type="molecule type" value="Genomic_DNA"/>
</dbReference>
<evidence type="ECO:0000313" key="4">
    <source>
        <dbReference type="EMBL" id="MCL6220363.1"/>
    </source>
</evidence>
<dbReference type="PANTHER" id="PTHR30273">
    <property type="entry name" value="PERIPLASMIC SIGNAL SENSOR AND SIGMA FACTOR ACTIVATOR FECR-RELATED"/>
    <property type="match status" value="1"/>
</dbReference>
<dbReference type="Gene3D" id="2.60.120.1440">
    <property type="match status" value="1"/>
</dbReference>
<gene>
    <name evidence="4" type="ORF">L1967_18895</name>
</gene>
<dbReference type="PANTHER" id="PTHR30273:SF2">
    <property type="entry name" value="PROTEIN FECR"/>
    <property type="match status" value="1"/>
</dbReference>
<dbReference type="Pfam" id="PF16344">
    <property type="entry name" value="FecR_C"/>
    <property type="match status" value="1"/>
</dbReference>
<evidence type="ECO:0000256" key="1">
    <source>
        <dbReference type="SAM" id="Phobius"/>
    </source>
</evidence>
<evidence type="ECO:0000259" key="2">
    <source>
        <dbReference type="Pfam" id="PF04773"/>
    </source>
</evidence>
<keyword evidence="1" id="KW-0472">Membrane</keyword>
<accession>A0A9X1ZXI3</accession>
<dbReference type="InterPro" id="IPR012373">
    <property type="entry name" value="Ferrdict_sens_TM"/>
</dbReference>
<feature type="domain" description="Protein FecR C-terminal" evidence="3">
    <location>
        <begin position="236"/>
        <end position="301"/>
    </location>
</feature>
<feature type="transmembrane region" description="Helical" evidence="1">
    <location>
        <begin position="71"/>
        <end position="91"/>
    </location>
</feature>
<dbReference type="Pfam" id="PF04773">
    <property type="entry name" value="FecR"/>
    <property type="match status" value="1"/>
</dbReference>
<name>A0A9X1ZXI3_9FLAO</name>
<dbReference type="PIRSF" id="PIRSF018266">
    <property type="entry name" value="FecR"/>
    <property type="match status" value="1"/>
</dbReference>
<reference evidence="4" key="1">
    <citation type="submission" date="2022-01" db="EMBL/GenBank/DDBJ databases">
        <title>Genome sequencing of Zunongwangia sp. M21534 genome.</title>
        <authorList>
            <person name="Chen Y."/>
            <person name="Dong C."/>
            <person name="Shao Z."/>
        </authorList>
    </citation>
    <scope>NUCLEOTIDE SEQUENCE</scope>
    <source>
        <strain evidence="4">MCCC M21534</strain>
    </source>
</reference>
<sequence>MNKISKKELKCIRYLTKEMSREDRSVFEIELSLDEGLREIFENYKSVWEHYETEQSIPVSFQEKSFSRKKVLVFSSIAAVGLLIFFSFSWFSTIPKFHEVIAENGQRKTLFLSDSSKVILNAGSSLFFPEEFVDNREVKLIGEGYFEITKDASHPFIVNSKDFKVKVLGTQFSVNNTFSKKEIALREGAVEFIQNTNNDKITLSPGERLIWDTANNQVHKERFNAKVEFAWTTNTLLLDNILFSNAIKDINQFYGVTFVIKNEGLLNQHITGTFKNENLNDFIHSLEFIADVEIEELQDKIFLIKSKQND</sequence>